<comment type="similarity">
    <text evidence="2">Belongs to the membrane fusion protein (MFP) (TC 8.A.1) family.</text>
</comment>
<dbReference type="Gene3D" id="1.20.1170.10">
    <property type="match status" value="1"/>
</dbReference>
<accession>A0A3E3IVM1</accession>
<comment type="caution">
    <text evidence="6">The sequence shown here is derived from an EMBL/GenBank/DDBJ whole genome shotgun (WGS) entry which is preliminary data.</text>
</comment>
<dbReference type="PANTHER" id="PTHR32347">
    <property type="entry name" value="EFFLUX SYSTEM COMPONENT YKNX-RELATED"/>
    <property type="match status" value="1"/>
</dbReference>
<dbReference type="RefSeq" id="WP_025491077.1">
    <property type="nucleotide sequence ID" value="NZ_CALBAU010000033.1"/>
</dbReference>
<feature type="domain" description="CusB-like beta-barrel" evidence="5">
    <location>
        <begin position="411"/>
        <end position="487"/>
    </location>
</feature>
<sequence>MAKLKMTWIKEKKAPLFVASGLCLVLAAGLGTGLWLASEKEEEVTYREVQAEYGELTVGLEESGNVTVGTTEQTFDLDLSAYTGSSSDGFSWGQGGGIFQGMGGQSGAGSSGSSGSSSTRNLIIEEVLITEGQEIAQGDALYRITQESMDSIREELCSDVSEAEVTLAKTQTQKQLTELEAKQAYETNVAYGTLADAEYENSVQDLQDAVTEMEEQITELQDELTELNTQLSEYQADLEMEKKVLENGEYVVSTTDMVSDAYGWITAENAREEAAQVVEGLEESVEDTSDTIAEKQKELEALEKSLTGAQRDLELGIIEARAQLEKRNLKYKNAEEIYNVSVELSSFEAKNAQEDYEDAASKLNEFDSYLADRTIRAENNGVITECPLEAGDVVNTGSSLAVLNDYDEVTVSVSVEEAELANIKEGDAVNVYIASYPDEDFTGTVDSIGESAYNSSTGTAYVEITVKLGGETSKLYEGMTAQVTFITKETETVVYVSNRAVSRENGKSYVKKKEADGSITRQEIITGFSDGVNVEIKEGLSEGDTVLIESKVSDS</sequence>
<feature type="coiled-coil region" evidence="4">
    <location>
        <begin position="278"/>
        <end position="337"/>
    </location>
</feature>
<keyword evidence="3 4" id="KW-0175">Coiled coil</keyword>
<dbReference type="Pfam" id="PF25954">
    <property type="entry name" value="Beta-barrel_RND_2"/>
    <property type="match status" value="1"/>
</dbReference>
<dbReference type="OrthoDB" id="1838785at2"/>
<evidence type="ECO:0000256" key="1">
    <source>
        <dbReference type="ARBA" id="ARBA00004196"/>
    </source>
</evidence>
<name>A0A3E3IVM1_9FIRM</name>
<proteinExistence type="inferred from homology"/>
<evidence type="ECO:0000256" key="2">
    <source>
        <dbReference type="ARBA" id="ARBA00009477"/>
    </source>
</evidence>
<dbReference type="EMBL" id="QVLU01000012">
    <property type="protein sequence ID" value="RGE71106.1"/>
    <property type="molecule type" value="Genomic_DNA"/>
</dbReference>
<protein>
    <submittedName>
        <fullName evidence="6">Efflux RND transporter periplasmic adaptor subunit</fullName>
    </submittedName>
</protein>
<reference evidence="6 7" key="1">
    <citation type="submission" date="2018-08" db="EMBL/GenBank/DDBJ databases">
        <title>A genome reference for cultivated species of the human gut microbiota.</title>
        <authorList>
            <person name="Zou Y."/>
            <person name="Xue W."/>
            <person name="Luo G."/>
        </authorList>
    </citation>
    <scope>NUCLEOTIDE SEQUENCE [LARGE SCALE GENOMIC DNA]</scope>
    <source>
        <strain evidence="6 7">AF26-4BH</strain>
    </source>
</reference>
<dbReference type="Gene3D" id="2.40.30.170">
    <property type="match status" value="1"/>
</dbReference>
<dbReference type="InterPro" id="IPR050465">
    <property type="entry name" value="UPF0194_transport"/>
</dbReference>
<dbReference type="InterPro" id="IPR006143">
    <property type="entry name" value="RND_pump_MFP"/>
</dbReference>
<evidence type="ECO:0000256" key="4">
    <source>
        <dbReference type="SAM" id="Coils"/>
    </source>
</evidence>
<dbReference type="PANTHER" id="PTHR32347:SF23">
    <property type="entry name" value="BLL5650 PROTEIN"/>
    <property type="match status" value="1"/>
</dbReference>
<evidence type="ECO:0000313" key="7">
    <source>
        <dbReference type="Proteomes" id="UP000261166"/>
    </source>
</evidence>
<dbReference type="NCBIfam" id="TIGR01730">
    <property type="entry name" value="RND_mfp"/>
    <property type="match status" value="1"/>
</dbReference>
<dbReference type="GO" id="GO:0030313">
    <property type="term" value="C:cell envelope"/>
    <property type="evidence" value="ECO:0007669"/>
    <property type="project" value="UniProtKB-SubCell"/>
</dbReference>
<evidence type="ECO:0000256" key="3">
    <source>
        <dbReference type="ARBA" id="ARBA00023054"/>
    </source>
</evidence>
<dbReference type="AlphaFoldDB" id="A0A3E3IVM1"/>
<dbReference type="SUPFAM" id="SSF111369">
    <property type="entry name" value="HlyD-like secretion proteins"/>
    <property type="match status" value="1"/>
</dbReference>
<dbReference type="InterPro" id="IPR058792">
    <property type="entry name" value="Beta-barrel_RND_2"/>
</dbReference>
<dbReference type="Proteomes" id="UP000261166">
    <property type="component" value="Unassembled WGS sequence"/>
</dbReference>
<feature type="coiled-coil region" evidence="4">
    <location>
        <begin position="196"/>
        <end position="244"/>
    </location>
</feature>
<dbReference type="GO" id="GO:0016020">
    <property type="term" value="C:membrane"/>
    <property type="evidence" value="ECO:0007669"/>
    <property type="project" value="InterPro"/>
</dbReference>
<evidence type="ECO:0000313" key="6">
    <source>
        <dbReference type="EMBL" id="RGE71106.1"/>
    </source>
</evidence>
<comment type="subcellular location">
    <subcellularLocation>
        <location evidence="1">Cell envelope</location>
    </subcellularLocation>
</comment>
<dbReference type="GO" id="GO:0022857">
    <property type="term" value="F:transmembrane transporter activity"/>
    <property type="evidence" value="ECO:0007669"/>
    <property type="project" value="InterPro"/>
</dbReference>
<organism evidence="6 7">
    <name type="scientific">Eisenbergiella massiliensis</name>
    <dbReference type="NCBI Taxonomy" id="1720294"/>
    <lineage>
        <taxon>Bacteria</taxon>
        <taxon>Bacillati</taxon>
        <taxon>Bacillota</taxon>
        <taxon>Clostridia</taxon>
        <taxon>Lachnospirales</taxon>
        <taxon>Lachnospiraceae</taxon>
        <taxon>Eisenbergiella</taxon>
    </lineage>
</organism>
<evidence type="ECO:0000259" key="5">
    <source>
        <dbReference type="Pfam" id="PF25954"/>
    </source>
</evidence>
<gene>
    <name evidence="6" type="ORF">DWY69_14820</name>
</gene>
<dbReference type="Gene3D" id="2.40.420.20">
    <property type="match status" value="1"/>
</dbReference>